<dbReference type="Gene3D" id="1.25.40.20">
    <property type="entry name" value="Ankyrin repeat-containing domain"/>
    <property type="match status" value="1"/>
</dbReference>
<dbReference type="KEGG" id="lcd:clem_13720"/>
<dbReference type="AlphaFoldDB" id="A0A222P5Y7"/>
<dbReference type="Proteomes" id="UP000201728">
    <property type="component" value="Chromosome"/>
</dbReference>
<dbReference type="InterPro" id="IPR036770">
    <property type="entry name" value="Ankyrin_rpt-contain_sf"/>
</dbReference>
<evidence type="ECO:0000256" key="3">
    <source>
        <dbReference type="PROSITE-ProRule" id="PRU00023"/>
    </source>
</evidence>
<gene>
    <name evidence="4" type="ORF">clem_13720</name>
</gene>
<evidence type="ECO:0000313" key="4">
    <source>
        <dbReference type="EMBL" id="ASQ47271.1"/>
    </source>
</evidence>
<dbReference type="SUPFAM" id="SSF48403">
    <property type="entry name" value="Ankyrin repeat"/>
    <property type="match status" value="1"/>
</dbReference>
<dbReference type="RefSeq" id="WP_157698255.1">
    <property type="nucleotide sequence ID" value="NZ_CP016397.1"/>
</dbReference>
<dbReference type="PROSITE" id="PS50088">
    <property type="entry name" value="ANK_REPEAT"/>
    <property type="match status" value="1"/>
</dbReference>
<dbReference type="OrthoDB" id="5653096at2"/>
<keyword evidence="1" id="KW-0677">Repeat</keyword>
<feature type="repeat" description="ANK" evidence="3">
    <location>
        <begin position="307"/>
        <end position="339"/>
    </location>
</feature>
<accession>A0A222P5Y7</accession>
<proteinExistence type="predicted"/>
<sequence>MLKVINLMTDLHYQNISEKGICAGLTLMWVQAWLSGPEEETKFFNRIDNLINSNRSNAALIEEINAVRNRIKKGVSLKNLTKKEFDLLEIIAFFDGIQLYQKPSKYPEFLLNKPLSQVNAETISAVTASDAIKTLGNLKKIFSAPGVFNKNELELYLDNLCDIISDEYDKLAISISSGQHRFGLRYDKPSGQWVIVEQTLLGGKIEHYKFDPTELVSFIKGIFSTSDNIIFNIDIFATHHRVPSDTVIEKLTRFREEHLNDFNEQRAKRETSHTKMTIAHIAAYYGHLDYLKKYIEFNIPLDQTTSEGYTPIHFAARGNQGDTMDFLVQATKALDVTANDKITAAYIAAEEGFIEMFCKIMTYGANPLLTGPDDKSALDLALENKHMGIVLAILTATKHHNLTHTQFKSLQKYRGELLVECLKFAKTLEQDEQIKYLTDIREGNNALGFIFNHHKSNYKPYTLFMHILHRKTDEITEIAKVLESTIRGKATIKITQ</sequence>
<reference evidence="5" key="1">
    <citation type="submission" date="2016-07" db="EMBL/GenBank/DDBJ databases">
        <authorList>
            <person name="Florea S."/>
            <person name="Webb J.S."/>
            <person name="Jaromczyk J."/>
            <person name="Schardl C.L."/>
        </authorList>
    </citation>
    <scope>NUCLEOTIDE SEQUENCE [LARGE SCALE GENOMIC DNA]</scope>
    <source>
        <strain evidence="5">CDC-D5610</strain>
    </source>
</reference>
<evidence type="ECO:0000313" key="5">
    <source>
        <dbReference type="Proteomes" id="UP000201728"/>
    </source>
</evidence>
<dbReference type="PANTHER" id="PTHR24198:SF194">
    <property type="entry name" value="INVERSIN-A"/>
    <property type="match status" value="1"/>
</dbReference>
<name>A0A222P5Y7_9GAMM</name>
<evidence type="ECO:0000256" key="1">
    <source>
        <dbReference type="ARBA" id="ARBA00022737"/>
    </source>
</evidence>
<protein>
    <submittedName>
        <fullName evidence="4">Ankyrin repeats (3 copies)</fullName>
    </submittedName>
</protein>
<dbReference type="EMBL" id="CP016397">
    <property type="protein sequence ID" value="ASQ47271.1"/>
    <property type="molecule type" value="Genomic_DNA"/>
</dbReference>
<dbReference type="PANTHER" id="PTHR24198">
    <property type="entry name" value="ANKYRIN REPEAT AND PROTEIN KINASE DOMAIN-CONTAINING PROTEIN"/>
    <property type="match status" value="1"/>
</dbReference>
<organism evidence="4 5">
    <name type="scientific">Legionella clemsonensis</name>
    <dbReference type="NCBI Taxonomy" id="1867846"/>
    <lineage>
        <taxon>Bacteria</taxon>
        <taxon>Pseudomonadati</taxon>
        <taxon>Pseudomonadota</taxon>
        <taxon>Gammaproteobacteria</taxon>
        <taxon>Legionellales</taxon>
        <taxon>Legionellaceae</taxon>
        <taxon>Legionella</taxon>
    </lineage>
</organism>
<dbReference type="SMART" id="SM00248">
    <property type="entry name" value="ANK"/>
    <property type="match status" value="4"/>
</dbReference>
<keyword evidence="5" id="KW-1185">Reference proteome</keyword>
<evidence type="ECO:0000256" key="2">
    <source>
        <dbReference type="ARBA" id="ARBA00023043"/>
    </source>
</evidence>
<dbReference type="Pfam" id="PF13637">
    <property type="entry name" value="Ank_4"/>
    <property type="match status" value="1"/>
</dbReference>
<dbReference type="InterPro" id="IPR002110">
    <property type="entry name" value="Ankyrin_rpt"/>
</dbReference>
<keyword evidence="2 3" id="KW-0040">ANK repeat</keyword>